<feature type="region of interest" description="Disordered" evidence="6">
    <location>
        <begin position="355"/>
        <end position="433"/>
    </location>
</feature>
<proteinExistence type="inferred from homology"/>
<feature type="compositionally biased region" description="Polar residues" evidence="6">
    <location>
        <begin position="1381"/>
        <end position="1394"/>
    </location>
</feature>
<evidence type="ECO:0000256" key="5">
    <source>
        <dbReference type="SAM" id="Coils"/>
    </source>
</evidence>
<name>A0A5B0RK96_PUCGR</name>
<feature type="compositionally biased region" description="Polar residues" evidence="6">
    <location>
        <begin position="1539"/>
        <end position="1560"/>
    </location>
</feature>
<feature type="region of interest" description="Disordered" evidence="6">
    <location>
        <begin position="1"/>
        <end position="105"/>
    </location>
</feature>
<dbReference type="GO" id="GO:0005856">
    <property type="term" value="C:cytoskeleton"/>
    <property type="evidence" value="ECO:0007669"/>
    <property type="project" value="UniProtKB-SubCell"/>
</dbReference>
<evidence type="ECO:0000256" key="1">
    <source>
        <dbReference type="ARBA" id="ARBA00004245"/>
    </source>
</evidence>
<feature type="compositionally biased region" description="Polar residues" evidence="6">
    <location>
        <begin position="223"/>
        <end position="242"/>
    </location>
</feature>
<feature type="compositionally biased region" description="Polar residues" evidence="6">
    <location>
        <begin position="617"/>
        <end position="628"/>
    </location>
</feature>
<comment type="caution">
    <text evidence="8">The sequence shown here is derived from an EMBL/GenBank/DDBJ whole genome shotgun (WGS) entry which is preliminary data.</text>
</comment>
<feature type="compositionally biased region" description="Polar residues" evidence="6">
    <location>
        <begin position="1709"/>
        <end position="1737"/>
    </location>
</feature>
<feature type="compositionally biased region" description="Polar residues" evidence="6">
    <location>
        <begin position="1816"/>
        <end position="1836"/>
    </location>
</feature>
<feature type="compositionally biased region" description="Polar residues" evidence="6">
    <location>
        <begin position="754"/>
        <end position="763"/>
    </location>
</feature>
<comment type="similarity">
    <text evidence="2">Belongs to the TPX2 family.</text>
</comment>
<feature type="compositionally biased region" description="Low complexity" evidence="6">
    <location>
        <begin position="1170"/>
        <end position="1181"/>
    </location>
</feature>
<feature type="coiled-coil region" evidence="5">
    <location>
        <begin position="1908"/>
        <end position="1935"/>
    </location>
</feature>
<feature type="region of interest" description="Disordered" evidence="6">
    <location>
        <begin position="779"/>
        <end position="812"/>
    </location>
</feature>
<feature type="domain" description="TPX2 C-terminal" evidence="7">
    <location>
        <begin position="1894"/>
        <end position="1958"/>
    </location>
</feature>
<feature type="compositionally biased region" description="Polar residues" evidence="6">
    <location>
        <begin position="1621"/>
        <end position="1635"/>
    </location>
</feature>
<feature type="compositionally biased region" description="Low complexity" evidence="6">
    <location>
        <begin position="1327"/>
        <end position="1342"/>
    </location>
</feature>
<accession>A0A5B0RK96</accession>
<feature type="region of interest" description="Disordered" evidence="6">
    <location>
        <begin position="1504"/>
        <end position="1578"/>
    </location>
</feature>
<dbReference type="EMBL" id="VDEP01000179">
    <property type="protein sequence ID" value="KAA1125363.1"/>
    <property type="molecule type" value="Genomic_DNA"/>
</dbReference>
<dbReference type="InterPro" id="IPR027329">
    <property type="entry name" value="TPX2_C"/>
</dbReference>
<gene>
    <name evidence="8" type="ORF">PGTUg99_013506</name>
</gene>
<feature type="compositionally biased region" description="Polar residues" evidence="6">
    <location>
        <begin position="1603"/>
        <end position="1613"/>
    </location>
</feature>
<feature type="compositionally biased region" description="Polar residues" evidence="6">
    <location>
        <begin position="1784"/>
        <end position="1796"/>
    </location>
</feature>
<feature type="region of interest" description="Disordered" evidence="6">
    <location>
        <begin position="834"/>
        <end position="1462"/>
    </location>
</feature>
<feature type="compositionally biased region" description="Basic and acidic residues" evidence="6">
    <location>
        <begin position="629"/>
        <end position="642"/>
    </location>
</feature>
<feature type="compositionally biased region" description="Polar residues" evidence="6">
    <location>
        <begin position="397"/>
        <end position="407"/>
    </location>
</feature>
<comment type="subcellular location">
    <subcellularLocation>
        <location evidence="1">Cytoplasm</location>
        <location evidence="1">Cytoskeleton</location>
    </subcellularLocation>
</comment>
<feature type="compositionally biased region" description="Polar residues" evidence="6">
    <location>
        <begin position="782"/>
        <end position="811"/>
    </location>
</feature>
<feature type="region of interest" description="Disordered" evidence="6">
    <location>
        <begin position="705"/>
        <end position="763"/>
    </location>
</feature>
<sequence length="1960" mass="208701">MAKPSSIPRKAFFRTTSSQKPPSSPLRAKVLPQPDPVPDQHSFSDQAQEDDRGKVREEEEEEGEEEDEEDDFNPFTSHKSNEASASTSSARRKSRSQPLQAESSLWLFNEDRGADSTNIMQTVMAPWGLATSEDEEISFAHFGKKLQRAPSNNKHPTESLPSRKTRALSPVNDMASRLLSPTHKLTRQLLPTSNAPRRPLSSCDIVPSKSSSSLTTTKFSNSIQTADQANVTQLDPTHQSPTAPHKTKARSDQAAELPMRPLPPPSAMKNPRGISLEPPKSLKKARFADSDENVNRFTSLSPGSREPTPAANHAPTADPFQGVTSPSITNLTTKQNLEASTSILEEQTVTVDSVLCPSNDQQTDSLPTNSKIVNQTTASSSVSNTHDPMSAPARARPTTSQAPNMIETSPIKIPSTPLSPDRPLASRLQSSSRVSRSSRALSVEIVAVNPGEKAKVSDPMEKVKTQHMPLSSFKRLSRTNSANSKVFQTFQAAPTSVLQRASSVNADLLKPSRVVRTLASLSGASEPDSQVTRTGISSGKRSDQVSEPLGKAAEAQTTSSLEPSSGPGITVLNKGKDKARQLPPGESDSSKRKELSNPRHEINLSSDDEGQRKHSKASTSKDSSQNLKAENRRPSNRIHVSERAGSRLSALIELPTPNSTVEAISSGDFEGVAISSNLSMVCQNGGVPQFSTPYSAGPVSLPLPPDTIHLSASRPRRSGRKSMVGNRDIKPPMVPLTFGDSPSTSRSADDPNHHVSNPTSSSDNVLLSRHMAELPELAPITSAPNTSGPAASSHSPNRNDSTNPTTSNVVLSGNAAPKNLALHAAALPLTEVKKGKAKMADRPIASTKSTGRETHSAGLKKGGKQANVMGVRPLPEKRVDEPPPVRHSKPKESSACPPSTSSRPPVVEQEKQTQEWQSTSQGIDKQPEPEIVIASPISPAGPTPSTMVPSPSLPEAAEELAPAPRLIRVKRPPVLNGDSASAVSKKSRLPSTSTGEYSNVPSNPPRAENRPSKSTARSASDASHPSTAHPSEVTDAMAPAAPLVRVKRPSTLDADSAPTASKKSRVPSGSIFDSSSDPSNQLVVRDPPPTSTATSASDARPLSPTHLADASAPVPHLVRVKRPSALDSESTYTASKKLRVPSGGTCESSTVPNNHPRPENRPPATSSAARSVSDPRPSSHSHPSELANALAPASNSVKGKRSNVLDGDSASATTAISNKSRVPSVGTGESSRVPSNQTRAENPHATSSSTTRPARDARPTSAAHLPEANKAQAPSSHLVRVKRPSTYDADSAPAASKKTRVPSAGNVEPSRPASNQPKVANHNAGKSSGLSRRPSSLQSRPRVTSKVQDNNLSRPSADTRLPPSQQVDVTKSSGGLLAKTPHSTSDELQVSTNRKCAEGVGEVPNLGIRSAESHPTPVDPSHGGQHLNSDLAKHSGEKNAPDGNPQPARLQPDGFVSLNSASLPDAATVPSIEAVEVSNSASTQVKSIGSSTDRRCTVLLEVPSDFDPCHPAANSEPLKSPDAQAVMTAGHSDIPNVQPAGSSNEKPVKKNSSSTATTNHETADLKASGHRAQAPILTLPKEFDFAFRSTMPAKPRIKDARAQTGNSAQTTLPSKRPPVPSTSQGKSSARTNPLTRSRPDEGDADRAPKRFRSNQSTLATPSRARIGPNRVRNVVGRLNSLAKNDPPPPSSSLARGLRPKPPSNPHRITGSTSKAVCATSQSLAAEKNPQTIPNRNNAAVPAGSAQQSALRNQLMREIRQKADIRASKQGKGIPHSIPPACHPSSENVEGKNQGNNRLADIPEAPSQPIPKKVIQRNVSGASSSKNSRPATSGFQNCLNQWREVEARQSINSGTGSLSNSVQSRKLPEWQDVSLVHHVLPVKDHSKPKKPTMSFGLATERRILERENWEQTKANKEKIEAEIRAQEELKAQELQREEFIRMRRECVIKANPVPSYLKKHP</sequence>
<evidence type="ECO:0000256" key="4">
    <source>
        <dbReference type="ARBA" id="ARBA00023212"/>
    </source>
</evidence>
<feature type="compositionally biased region" description="Basic and acidic residues" evidence="6">
    <location>
        <begin position="588"/>
        <end position="602"/>
    </location>
</feature>
<dbReference type="Proteomes" id="UP000325313">
    <property type="component" value="Unassembled WGS sequence"/>
</dbReference>
<feature type="compositionally biased region" description="Polar residues" evidence="6">
    <location>
        <begin position="355"/>
        <end position="387"/>
    </location>
</feature>
<feature type="compositionally biased region" description="Polar residues" evidence="6">
    <location>
        <begin position="1210"/>
        <end position="1252"/>
    </location>
</feature>
<keyword evidence="5" id="KW-0175">Coiled coil</keyword>
<evidence type="ECO:0000313" key="8">
    <source>
        <dbReference type="EMBL" id="KAA1125363.1"/>
    </source>
</evidence>
<feature type="compositionally biased region" description="Polar residues" evidence="6">
    <location>
        <begin position="1345"/>
        <end position="1373"/>
    </location>
</feature>
<feature type="compositionally biased region" description="Polar residues" evidence="6">
    <location>
        <begin position="914"/>
        <end position="923"/>
    </location>
</feature>
<feature type="compositionally biased region" description="Polar residues" evidence="6">
    <location>
        <begin position="149"/>
        <end position="162"/>
    </location>
</feature>
<feature type="compositionally biased region" description="Basic and acidic residues" evidence="6">
    <location>
        <begin position="1637"/>
        <end position="1648"/>
    </location>
</feature>
<feature type="compositionally biased region" description="Acidic residues" evidence="6">
    <location>
        <begin position="58"/>
        <end position="72"/>
    </location>
</feature>
<feature type="compositionally biased region" description="Polar residues" evidence="6">
    <location>
        <begin position="978"/>
        <end position="1001"/>
    </location>
</feature>
<feature type="compositionally biased region" description="Low complexity" evidence="6">
    <location>
        <begin position="949"/>
        <end position="964"/>
    </location>
</feature>
<dbReference type="Pfam" id="PF06886">
    <property type="entry name" value="TPX2"/>
    <property type="match status" value="1"/>
</dbReference>
<keyword evidence="4" id="KW-0206">Cytoskeleton</keyword>
<keyword evidence="3" id="KW-0963">Cytoplasm</keyword>
<feature type="region of interest" description="Disordered" evidence="6">
    <location>
        <begin position="520"/>
        <end position="642"/>
    </location>
</feature>
<evidence type="ECO:0000256" key="2">
    <source>
        <dbReference type="ARBA" id="ARBA00005885"/>
    </source>
</evidence>
<protein>
    <recommendedName>
        <fullName evidence="7">TPX2 C-terminal domain-containing protein</fullName>
    </recommendedName>
</protein>
<feature type="compositionally biased region" description="Basic and acidic residues" evidence="6">
    <location>
        <begin position="874"/>
        <end position="884"/>
    </location>
</feature>
<feature type="compositionally biased region" description="Basic and acidic residues" evidence="6">
    <location>
        <begin position="1431"/>
        <end position="1440"/>
    </location>
</feature>
<evidence type="ECO:0000256" key="3">
    <source>
        <dbReference type="ARBA" id="ARBA00022490"/>
    </source>
</evidence>
<feature type="region of interest" description="Disordered" evidence="6">
    <location>
        <begin position="144"/>
        <end position="334"/>
    </location>
</feature>
<feature type="region of interest" description="Disordered" evidence="6">
    <location>
        <begin position="1764"/>
        <end position="1836"/>
    </location>
</feature>
<feature type="compositionally biased region" description="Polar residues" evidence="6">
    <location>
        <begin position="520"/>
        <end position="539"/>
    </location>
</feature>
<feature type="compositionally biased region" description="Polar residues" evidence="6">
    <location>
        <begin position="1012"/>
        <end position="1029"/>
    </location>
</feature>
<feature type="compositionally biased region" description="Polar residues" evidence="6">
    <location>
        <begin position="322"/>
        <end position="334"/>
    </location>
</feature>
<feature type="region of interest" description="Disordered" evidence="6">
    <location>
        <begin position="1590"/>
        <end position="1749"/>
    </location>
</feature>
<evidence type="ECO:0000256" key="6">
    <source>
        <dbReference type="SAM" id="MobiDB-lite"/>
    </source>
</evidence>
<feature type="compositionally biased region" description="Low complexity" evidence="6">
    <location>
        <begin position="208"/>
        <end position="222"/>
    </location>
</feature>
<feature type="compositionally biased region" description="Low complexity" evidence="6">
    <location>
        <begin position="1067"/>
        <end position="1079"/>
    </location>
</feature>
<reference evidence="8 9" key="1">
    <citation type="submission" date="2019-05" db="EMBL/GenBank/DDBJ databases">
        <title>Emergence of the Ug99 lineage of the wheat stem rust pathogen through somatic hybridization.</title>
        <authorList>
            <person name="Li F."/>
            <person name="Upadhyaya N.M."/>
            <person name="Sperschneider J."/>
            <person name="Matny O."/>
            <person name="Nguyen-Phuc H."/>
            <person name="Mago R."/>
            <person name="Raley C."/>
            <person name="Miller M.E."/>
            <person name="Silverstein K.A.T."/>
            <person name="Henningsen E."/>
            <person name="Hirsch C.D."/>
            <person name="Visser B."/>
            <person name="Pretorius Z.A."/>
            <person name="Steffenson B.J."/>
            <person name="Schwessinger B."/>
            <person name="Dodds P.N."/>
            <person name="Figueroa M."/>
        </authorList>
    </citation>
    <scope>NUCLEOTIDE SEQUENCE [LARGE SCALE GENOMIC DNA]</scope>
    <source>
        <strain evidence="8 9">Ug99</strain>
    </source>
</reference>
<evidence type="ECO:0000259" key="7">
    <source>
        <dbReference type="Pfam" id="PF06886"/>
    </source>
</evidence>
<evidence type="ECO:0000313" key="9">
    <source>
        <dbReference type="Proteomes" id="UP000325313"/>
    </source>
</evidence>
<organism evidence="8 9">
    <name type="scientific">Puccinia graminis f. sp. tritici</name>
    <dbReference type="NCBI Taxonomy" id="56615"/>
    <lineage>
        <taxon>Eukaryota</taxon>
        <taxon>Fungi</taxon>
        <taxon>Dikarya</taxon>
        <taxon>Basidiomycota</taxon>
        <taxon>Pucciniomycotina</taxon>
        <taxon>Pucciniomycetes</taxon>
        <taxon>Pucciniales</taxon>
        <taxon>Pucciniaceae</taxon>
        <taxon>Puccinia</taxon>
    </lineage>
</organism>